<dbReference type="InterPro" id="IPR000719">
    <property type="entry name" value="Prot_kinase_dom"/>
</dbReference>
<evidence type="ECO:0000313" key="9">
    <source>
        <dbReference type="EMBL" id="QJR37373.1"/>
    </source>
</evidence>
<dbReference type="CDD" id="cd14014">
    <property type="entry name" value="STKc_PknB_like"/>
    <property type="match status" value="1"/>
</dbReference>
<protein>
    <recommendedName>
        <fullName evidence="1">non-specific serine/threonine protein kinase</fullName>
        <ecNumber evidence="1">2.7.11.1</ecNumber>
    </recommendedName>
</protein>
<dbReference type="GO" id="GO:0005524">
    <property type="term" value="F:ATP binding"/>
    <property type="evidence" value="ECO:0007669"/>
    <property type="project" value="UniProtKB-UniRule"/>
</dbReference>
<keyword evidence="10" id="KW-1185">Reference proteome</keyword>
<dbReference type="PROSITE" id="PS50011">
    <property type="entry name" value="PROTEIN_KINASE_DOM"/>
    <property type="match status" value="1"/>
</dbReference>
<evidence type="ECO:0000256" key="4">
    <source>
        <dbReference type="ARBA" id="ARBA00022741"/>
    </source>
</evidence>
<evidence type="ECO:0000256" key="2">
    <source>
        <dbReference type="ARBA" id="ARBA00022527"/>
    </source>
</evidence>
<evidence type="ECO:0000256" key="6">
    <source>
        <dbReference type="ARBA" id="ARBA00022840"/>
    </source>
</evidence>
<keyword evidence="2" id="KW-0723">Serine/threonine-protein kinase</keyword>
<accession>A0A6M4IRJ3</accession>
<dbReference type="KEGG" id="ggr:HKW67_18595"/>
<keyword evidence="6 7" id="KW-0067">ATP-binding</keyword>
<evidence type="ECO:0000256" key="3">
    <source>
        <dbReference type="ARBA" id="ARBA00022679"/>
    </source>
</evidence>
<evidence type="ECO:0000256" key="1">
    <source>
        <dbReference type="ARBA" id="ARBA00012513"/>
    </source>
</evidence>
<dbReference type="GO" id="GO:0004674">
    <property type="term" value="F:protein serine/threonine kinase activity"/>
    <property type="evidence" value="ECO:0007669"/>
    <property type="project" value="UniProtKB-KW"/>
</dbReference>
<evidence type="ECO:0000256" key="7">
    <source>
        <dbReference type="PROSITE-ProRule" id="PRU10141"/>
    </source>
</evidence>
<dbReference type="Proteomes" id="UP000500938">
    <property type="component" value="Chromosome"/>
</dbReference>
<dbReference type="PANTHER" id="PTHR43289:SF34">
    <property type="entry name" value="SERINE_THREONINE-PROTEIN KINASE YBDM-RELATED"/>
    <property type="match status" value="1"/>
</dbReference>
<dbReference type="SUPFAM" id="SSF56112">
    <property type="entry name" value="Protein kinase-like (PK-like)"/>
    <property type="match status" value="1"/>
</dbReference>
<evidence type="ECO:0000256" key="5">
    <source>
        <dbReference type="ARBA" id="ARBA00022777"/>
    </source>
</evidence>
<sequence length="900" mass="95528">MNPSDVHARLTTALAGRYRLERELGAGGMATVYLAHDERHHRRVAIKVLHPELSAVLGTERFLKEIELTAGLQHPHILPLFDSGSADGLVFYVMPFVDGETLRARLERERQLPIADAVRIAQDVASALDYAHKRGVVHRDVKPENILLHDGRPMVADFGIALAVKEAGGQRMTQTGLSLGTPQYMAPEQAMGEKTVDARADVFALGVVTYEMLAGEPPFTGPTMQAIVAKVLASEPVPLTELRKSVPEHVWEAVATALENLPADRHASAERFAAALSDSTAVPRHVSGARVASARASRPSAARRALPWIGGLAAGLLIGAVIAKGRERGTASAADPNAQPIRFLVTAPDSLELQAVCCGLMMLLSPDGRTLVYQARPVVTDSVAPAQPQQLVVRDLGSLTSTVLPGTVGATSMSVSPDGQQVAFVAKQRLYRTPLRGGAVTEVVQLPTGFVSGSTWLSNDRILVTVGTAIYSADVQSSQLSTFLKADSLERQPVGPSAVDGGHGMLFSYSGPERVPSVHWLPTGSTTPRRLMPGATPTYVPAWRRLLVNRTGALLAFPFDPVTGDTTGPAVKVADGNVLRSPILAHAEYAVAPNGTLVLARRESDGAAGEWTPNSSITMRRNGVNTPIVIPSNGAFVLGSASFSHDGNRLIMPSRSGFDGWRVVMQDLQRGVTQTVTGDDYGRLPAFTARDDSIVYLSREPLTFSVRPSDGSGSAVALPALTNWSTVNEISMNGDWIAVSGTAAVGATSADIGVFRRSVGGPVQPYAHTAAREEAPAISPDGHWLAYSANVSGVDQVYVSPFPTPTSRTAVSGNGGRLPVWSGDGRTLYYVDAKNAFIGLPFSTGADGTAALGAARTIFNRGYVRNWTISPDGTRMIFIDTAQLLRLLGLEVVLNLQPGP</sequence>
<dbReference type="Gene3D" id="3.30.200.20">
    <property type="entry name" value="Phosphorylase Kinase, domain 1"/>
    <property type="match status" value="1"/>
</dbReference>
<proteinExistence type="predicted"/>
<dbReference type="InterPro" id="IPR011009">
    <property type="entry name" value="Kinase-like_dom_sf"/>
</dbReference>
<name>A0A6M4IRJ3_9BACT</name>
<dbReference type="SUPFAM" id="SSF82171">
    <property type="entry name" value="DPP6 N-terminal domain-like"/>
    <property type="match status" value="1"/>
</dbReference>
<dbReference type="PROSITE" id="PS00107">
    <property type="entry name" value="PROTEIN_KINASE_ATP"/>
    <property type="match status" value="1"/>
</dbReference>
<keyword evidence="3" id="KW-0808">Transferase</keyword>
<dbReference type="FunFam" id="1.10.510.10:FF:000021">
    <property type="entry name" value="Serine/threonine protein kinase"/>
    <property type="match status" value="1"/>
</dbReference>
<reference evidence="9 10" key="1">
    <citation type="submission" date="2020-05" db="EMBL/GenBank/DDBJ databases">
        <title>Complete genome sequence of Gemmatimonas greenlandica TET16.</title>
        <authorList>
            <person name="Zeng Y."/>
        </authorList>
    </citation>
    <scope>NUCLEOTIDE SEQUENCE [LARGE SCALE GENOMIC DNA]</scope>
    <source>
        <strain evidence="9 10">TET16</strain>
    </source>
</reference>
<dbReference type="InterPro" id="IPR011659">
    <property type="entry name" value="WD40"/>
</dbReference>
<keyword evidence="5 9" id="KW-0418">Kinase</keyword>
<dbReference type="EC" id="2.7.11.1" evidence="1"/>
<dbReference type="RefSeq" id="WP_171226808.1">
    <property type="nucleotide sequence ID" value="NZ_CP053085.1"/>
</dbReference>
<dbReference type="Gene3D" id="2.120.10.30">
    <property type="entry name" value="TolB, C-terminal domain"/>
    <property type="match status" value="2"/>
</dbReference>
<dbReference type="SMART" id="SM00220">
    <property type="entry name" value="S_TKc"/>
    <property type="match status" value="1"/>
</dbReference>
<dbReference type="Pfam" id="PF07676">
    <property type="entry name" value="PD40"/>
    <property type="match status" value="2"/>
</dbReference>
<dbReference type="PANTHER" id="PTHR43289">
    <property type="entry name" value="MITOGEN-ACTIVATED PROTEIN KINASE KINASE KINASE 20-RELATED"/>
    <property type="match status" value="1"/>
</dbReference>
<evidence type="ECO:0000259" key="8">
    <source>
        <dbReference type="PROSITE" id="PS50011"/>
    </source>
</evidence>
<dbReference type="InterPro" id="IPR008271">
    <property type="entry name" value="Ser/Thr_kinase_AS"/>
</dbReference>
<dbReference type="Gene3D" id="1.10.510.10">
    <property type="entry name" value="Transferase(Phosphotransferase) domain 1"/>
    <property type="match status" value="1"/>
</dbReference>
<evidence type="ECO:0000313" key="10">
    <source>
        <dbReference type="Proteomes" id="UP000500938"/>
    </source>
</evidence>
<dbReference type="SUPFAM" id="SSF69304">
    <property type="entry name" value="Tricorn protease N-terminal domain"/>
    <property type="match status" value="1"/>
</dbReference>
<keyword evidence="4 7" id="KW-0547">Nucleotide-binding</keyword>
<feature type="binding site" evidence="7">
    <location>
        <position position="47"/>
    </location>
    <ligand>
        <name>ATP</name>
        <dbReference type="ChEBI" id="CHEBI:30616"/>
    </ligand>
</feature>
<dbReference type="PROSITE" id="PS00108">
    <property type="entry name" value="PROTEIN_KINASE_ST"/>
    <property type="match status" value="1"/>
</dbReference>
<feature type="domain" description="Protein kinase" evidence="8">
    <location>
        <begin position="18"/>
        <end position="282"/>
    </location>
</feature>
<organism evidence="9 10">
    <name type="scientific">Gemmatimonas groenlandica</name>
    <dbReference type="NCBI Taxonomy" id="2732249"/>
    <lineage>
        <taxon>Bacteria</taxon>
        <taxon>Pseudomonadati</taxon>
        <taxon>Gemmatimonadota</taxon>
        <taxon>Gemmatimonadia</taxon>
        <taxon>Gemmatimonadales</taxon>
        <taxon>Gemmatimonadaceae</taxon>
        <taxon>Gemmatimonas</taxon>
    </lineage>
</organism>
<dbReference type="EMBL" id="CP053085">
    <property type="protein sequence ID" value="QJR37373.1"/>
    <property type="molecule type" value="Genomic_DNA"/>
</dbReference>
<dbReference type="InterPro" id="IPR011042">
    <property type="entry name" value="6-blade_b-propeller_TolB-like"/>
</dbReference>
<dbReference type="InterPro" id="IPR017441">
    <property type="entry name" value="Protein_kinase_ATP_BS"/>
</dbReference>
<gene>
    <name evidence="9" type="ORF">HKW67_18595</name>
</gene>
<dbReference type="AlphaFoldDB" id="A0A6M4IRJ3"/>
<dbReference type="Pfam" id="PF00069">
    <property type="entry name" value="Pkinase"/>
    <property type="match status" value="1"/>
</dbReference>